<sequence>MQMGITALYAGLLGVLLLVLSYRVSMYRRRHGISLGDGGHKGLHTAIRVQGNFVEYVPTALILLLLVELTGRQPAIVHGLGAALFLGRVLHAQGLTSNPDGKSPGRLLGILLTWLMLLTASVLLILGSAAGI</sequence>
<dbReference type="AlphaFoldDB" id="A0A2K9NHC2"/>
<comment type="subcellular location">
    <subcellularLocation>
        <location evidence="1">Membrane</location>
    </subcellularLocation>
</comment>
<name>A0A2K9NHC2_9PROT</name>
<dbReference type="Pfam" id="PF01124">
    <property type="entry name" value="MAPEG"/>
    <property type="match status" value="1"/>
</dbReference>
<evidence type="ECO:0000256" key="3">
    <source>
        <dbReference type="ARBA" id="ARBA00022989"/>
    </source>
</evidence>
<organism evidence="5 6">
    <name type="scientific">Niveispirillum cyanobacteriorum</name>
    <dbReference type="NCBI Taxonomy" id="1612173"/>
    <lineage>
        <taxon>Bacteria</taxon>
        <taxon>Pseudomonadati</taxon>
        <taxon>Pseudomonadota</taxon>
        <taxon>Alphaproteobacteria</taxon>
        <taxon>Rhodospirillales</taxon>
        <taxon>Azospirillaceae</taxon>
        <taxon>Niveispirillum</taxon>
    </lineage>
</organism>
<protein>
    <submittedName>
        <fullName evidence="5">Uncharacterized protein</fullName>
    </submittedName>
</protein>
<dbReference type="EMBL" id="CP025612">
    <property type="protein sequence ID" value="AUN32490.1"/>
    <property type="molecule type" value="Genomic_DNA"/>
</dbReference>
<evidence type="ECO:0000313" key="5">
    <source>
        <dbReference type="EMBL" id="AUN32490.1"/>
    </source>
</evidence>
<gene>
    <name evidence="5" type="ORF">C0V82_19190</name>
</gene>
<dbReference type="PANTHER" id="PTHR35814:SF1">
    <property type="entry name" value="GLUTATHIONE S-TRANSFERASE-RELATED"/>
    <property type="match status" value="1"/>
</dbReference>
<dbReference type="InterPro" id="IPR023352">
    <property type="entry name" value="MAPEG-like_dom_sf"/>
</dbReference>
<dbReference type="KEGG" id="ncb:C0V82_19190"/>
<dbReference type="Proteomes" id="UP000234752">
    <property type="component" value="Chromosome eg_2"/>
</dbReference>
<dbReference type="PANTHER" id="PTHR35814">
    <property type="match status" value="1"/>
</dbReference>
<proteinExistence type="predicted"/>
<keyword evidence="2" id="KW-0812">Transmembrane</keyword>
<dbReference type="InterPro" id="IPR001129">
    <property type="entry name" value="Membr-assoc_MAPEG"/>
</dbReference>
<evidence type="ECO:0000313" key="6">
    <source>
        <dbReference type="Proteomes" id="UP000234752"/>
    </source>
</evidence>
<keyword evidence="4" id="KW-0472">Membrane</keyword>
<dbReference type="SUPFAM" id="SSF161084">
    <property type="entry name" value="MAPEG domain-like"/>
    <property type="match status" value="1"/>
</dbReference>
<reference evidence="5 6" key="1">
    <citation type="submission" date="2017-12" db="EMBL/GenBank/DDBJ databases">
        <title>Genomes of bacteria within cyanobacterial aggregates.</title>
        <authorList>
            <person name="Cai H."/>
        </authorList>
    </citation>
    <scope>NUCLEOTIDE SEQUENCE [LARGE SCALE GENOMIC DNA]</scope>
    <source>
        <strain evidence="5 6">TH16</strain>
    </source>
</reference>
<dbReference type="Gene3D" id="1.20.120.550">
    <property type="entry name" value="Membrane associated eicosanoid/glutathione metabolism-like domain"/>
    <property type="match status" value="1"/>
</dbReference>
<dbReference type="GO" id="GO:0016020">
    <property type="term" value="C:membrane"/>
    <property type="evidence" value="ECO:0007669"/>
    <property type="project" value="UniProtKB-SubCell"/>
</dbReference>
<evidence type="ECO:0000256" key="4">
    <source>
        <dbReference type="ARBA" id="ARBA00023136"/>
    </source>
</evidence>
<accession>A0A2K9NHC2</accession>
<evidence type="ECO:0000256" key="1">
    <source>
        <dbReference type="ARBA" id="ARBA00004370"/>
    </source>
</evidence>
<keyword evidence="6" id="KW-1185">Reference proteome</keyword>
<evidence type="ECO:0000256" key="2">
    <source>
        <dbReference type="ARBA" id="ARBA00022692"/>
    </source>
</evidence>
<keyword evidence="3" id="KW-1133">Transmembrane helix</keyword>
<dbReference type="OrthoDB" id="7619858at2"/>